<proteinExistence type="predicted"/>
<sequence>MQDLDEAIALNRAALELRQEGHPHHPVASGNLMMSLSSRFRHVGSMQDLDEAIARTVPPWSFKEGNINDFEESIQFLQHATAHVFSNFSDRLTANLFSLLQRALSIRPTLAARHQFLSSDSRNQAFALDAASCAIEKGDLTLAIETPLEQLSQASKLLADRFEDCSHRLEALMVSSESREIGSDIDTGSMPANNAHGASVDAILMQIRQAVISEIRELPGFKDFLRAAPFESLKEAASEGPVVVLNHSKFRCDVLIVASGKETPCVCVPLGDDFYTGSIELYNGLIQRRKEFGLRSKKYDLGESLLRISSGSRIWWCPTSILSALPFHAAGPYKGADGSMKYLLDDYISSYTPTLTSLINARSSIRNGAENMCFVADTKFPSSKKERGWIRRSLRRIDKRLLDDHATPEAVLKLPVEEPFNSSLKLLGGKPTLLDIVRANLPNAEFAFLSACHTAERGPEFALDEILHMAAAMQFCGFRSVVGTMWKLLDREGPSLARFMYRYMMQYLEEGEIRFKRAAAAVREAARRLRDQDDAESPRRVDVMAERWANPVHIGA</sequence>
<dbReference type="OrthoDB" id="9991317at2759"/>
<comment type="caution">
    <text evidence="2">The sequence shown here is derived from an EMBL/GenBank/DDBJ whole genome shotgun (WGS) entry which is preliminary data.</text>
</comment>
<name>A0A9Q5HTV7_SANBA</name>
<dbReference type="InterPro" id="IPR024983">
    <property type="entry name" value="CHAT_dom"/>
</dbReference>
<reference evidence="2" key="1">
    <citation type="submission" date="2016-06" db="EMBL/GenBank/DDBJ databases">
        <title>Draft Genome sequence of the fungus Inonotus baumii.</title>
        <authorList>
            <person name="Zhu H."/>
            <person name="Lin W."/>
        </authorList>
    </citation>
    <scope>NUCLEOTIDE SEQUENCE</scope>
    <source>
        <strain evidence="2">821</strain>
    </source>
</reference>
<organism evidence="2 3">
    <name type="scientific">Sanghuangporus baumii</name>
    <name type="common">Phellinus baumii</name>
    <dbReference type="NCBI Taxonomy" id="108892"/>
    <lineage>
        <taxon>Eukaryota</taxon>
        <taxon>Fungi</taxon>
        <taxon>Dikarya</taxon>
        <taxon>Basidiomycota</taxon>
        <taxon>Agaricomycotina</taxon>
        <taxon>Agaricomycetes</taxon>
        <taxon>Hymenochaetales</taxon>
        <taxon>Hymenochaetaceae</taxon>
        <taxon>Sanghuangporus</taxon>
    </lineage>
</organism>
<dbReference type="AlphaFoldDB" id="A0A9Q5HTV7"/>
<gene>
    <name evidence="2" type="ORF">A7U60_g7035</name>
</gene>
<evidence type="ECO:0000259" key="1">
    <source>
        <dbReference type="Pfam" id="PF12770"/>
    </source>
</evidence>
<evidence type="ECO:0000313" key="2">
    <source>
        <dbReference type="EMBL" id="OCB85902.1"/>
    </source>
</evidence>
<dbReference type="Proteomes" id="UP000757232">
    <property type="component" value="Unassembled WGS sequence"/>
</dbReference>
<feature type="domain" description="CHAT" evidence="1">
    <location>
        <begin position="432"/>
        <end position="555"/>
    </location>
</feature>
<protein>
    <submittedName>
        <fullName evidence="2">TPR-like protein</fullName>
    </submittedName>
</protein>
<accession>A0A9Q5HTV7</accession>
<dbReference type="EMBL" id="LNZH02000206">
    <property type="protein sequence ID" value="OCB85902.1"/>
    <property type="molecule type" value="Genomic_DNA"/>
</dbReference>
<dbReference type="Pfam" id="PF12770">
    <property type="entry name" value="CHAT"/>
    <property type="match status" value="1"/>
</dbReference>
<evidence type="ECO:0000313" key="3">
    <source>
        <dbReference type="Proteomes" id="UP000757232"/>
    </source>
</evidence>
<keyword evidence="3" id="KW-1185">Reference proteome</keyword>